<dbReference type="Pfam" id="PF00724">
    <property type="entry name" value="Oxidored_FMN"/>
    <property type="match status" value="1"/>
</dbReference>
<accession>A0A7R9QAB5</accession>
<dbReference type="InterPro" id="IPR013785">
    <property type="entry name" value="Aldolase_TIM"/>
</dbReference>
<dbReference type="PANTHER" id="PTHR43303">
    <property type="entry name" value="NADPH DEHYDROGENASE C23G7.10C-RELATED"/>
    <property type="match status" value="1"/>
</dbReference>
<comment type="cofactor">
    <cofactor evidence="1">
        <name>FMN</name>
        <dbReference type="ChEBI" id="CHEBI:58210"/>
    </cofactor>
</comment>
<reference evidence="7" key="1">
    <citation type="submission" date="2020-11" db="EMBL/GenBank/DDBJ databases">
        <authorList>
            <person name="Tran Van P."/>
        </authorList>
    </citation>
    <scope>NUCLEOTIDE SEQUENCE</scope>
</reference>
<keyword evidence="5" id="KW-0560">Oxidoreductase</keyword>
<dbReference type="CDD" id="cd02932">
    <property type="entry name" value="OYE_YqiM_FMN"/>
    <property type="match status" value="1"/>
</dbReference>
<feature type="domain" description="NADH:flavin oxidoreductase/NADH oxidase N-terminal" evidence="6">
    <location>
        <begin position="9"/>
        <end position="343"/>
    </location>
</feature>
<keyword evidence="2" id="KW-0285">Flavoprotein</keyword>
<dbReference type="EMBL" id="CAJPIZ010020746">
    <property type="protein sequence ID" value="CAG2117401.1"/>
    <property type="molecule type" value="Genomic_DNA"/>
</dbReference>
<keyword evidence="3" id="KW-0288">FMN</keyword>
<evidence type="ECO:0000256" key="1">
    <source>
        <dbReference type="ARBA" id="ARBA00001917"/>
    </source>
</evidence>
<protein>
    <recommendedName>
        <fullName evidence="6">NADH:flavin oxidoreductase/NADH oxidase N-terminal domain-containing protein</fullName>
    </recommendedName>
</protein>
<proteinExistence type="predicted"/>
<dbReference type="OrthoDB" id="72788at2759"/>
<evidence type="ECO:0000256" key="5">
    <source>
        <dbReference type="ARBA" id="ARBA00023002"/>
    </source>
</evidence>
<dbReference type="SUPFAM" id="SSF51395">
    <property type="entry name" value="FMN-linked oxidoreductases"/>
    <property type="match status" value="1"/>
</dbReference>
<dbReference type="InterPro" id="IPR044152">
    <property type="entry name" value="YqjM-like"/>
</dbReference>
<keyword evidence="8" id="KW-1185">Reference proteome</keyword>
<dbReference type="EMBL" id="OC875321">
    <property type="protein sequence ID" value="CAD7638376.1"/>
    <property type="molecule type" value="Genomic_DNA"/>
</dbReference>
<dbReference type="AlphaFoldDB" id="A0A7R9QAB5"/>
<dbReference type="InterPro" id="IPR001155">
    <property type="entry name" value="OxRdtase_FMN_N"/>
</dbReference>
<evidence type="ECO:0000256" key="4">
    <source>
        <dbReference type="ARBA" id="ARBA00022857"/>
    </source>
</evidence>
<dbReference type="GO" id="GO:0010181">
    <property type="term" value="F:FMN binding"/>
    <property type="evidence" value="ECO:0007669"/>
    <property type="project" value="InterPro"/>
</dbReference>
<dbReference type="Proteomes" id="UP000759131">
    <property type="component" value="Unassembled WGS sequence"/>
</dbReference>
<organism evidence="7">
    <name type="scientific">Medioppia subpectinata</name>
    <dbReference type="NCBI Taxonomy" id="1979941"/>
    <lineage>
        <taxon>Eukaryota</taxon>
        <taxon>Metazoa</taxon>
        <taxon>Ecdysozoa</taxon>
        <taxon>Arthropoda</taxon>
        <taxon>Chelicerata</taxon>
        <taxon>Arachnida</taxon>
        <taxon>Acari</taxon>
        <taxon>Acariformes</taxon>
        <taxon>Sarcoptiformes</taxon>
        <taxon>Oribatida</taxon>
        <taxon>Brachypylina</taxon>
        <taxon>Oppioidea</taxon>
        <taxon>Oppiidae</taxon>
        <taxon>Medioppia</taxon>
    </lineage>
</organism>
<evidence type="ECO:0000256" key="3">
    <source>
        <dbReference type="ARBA" id="ARBA00022643"/>
    </source>
</evidence>
<gene>
    <name evidence="7" type="ORF">OSB1V03_LOCUS17354</name>
</gene>
<keyword evidence="4" id="KW-0521">NADP</keyword>
<dbReference type="GO" id="GO:0003959">
    <property type="term" value="F:NADPH dehydrogenase activity"/>
    <property type="evidence" value="ECO:0007669"/>
    <property type="project" value="InterPro"/>
</dbReference>
<evidence type="ECO:0000259" key="6">
    <source>
        <dbReference type="Pfam" id="PF00724"/>
    </source>
</evidence>
<dbReference type="Gene3D" id="3.20.20.70">
    <property type="entry name" value="Aldolase class I"/>
    <property type="match status" value="1"/>
</dbReference>
<evidence type="ECO:0000313" key="8">
    <source>
        <dbReference type="Proteomes" id="UP000759131"/>
    </source>
</evidence>
<sequence length="382" mass="41396">MNGTAKSHLFSPLTIRGQKLKNRICVPALCQYSATDGLANDWHLVNAGSFARGGAALVVMEATGVEPRGRITHHCLGLWCDQQIEPLARIVQFVKSQGAVAGIQLSHAGRKGSNLPPTVGRGSIPDSEGGWPTIGPSAIAFGANMDKVPKEATVEDIHRITGAFVSSALRAVKAGFQVIELHFAHGYLISTFLSPITNHRTDRYGGCLENRMRFGLEMAESVRNSLPDDIVLGAKVSVTDYADNGWDLKQTLEFAKRLKALGVDYITASSGGVVSGVEYKQTAKVHLNAAQSLVEEVGVTAGVVGEITNPQMADEIVRQNKATLVFIGRGFLNDPHWPYRAADSVGTDSTFTYPKPYEWCIGWKAFEKWRKGVYAAQNQSKN</sequence>
<evidence type="ECO:0000256" key="2">
    <source>
        <dbReference type="ARBA" id="ARBA00022630"/>
    </source>
</evidence>
<evidence type="ECO:0000313" key="7">
    <source>
        <dbReference type="EMBL" id="CAD7638376.1"/>
    </source>
</evidence>
<name>A0A7R9QAB5_9ACAR</name>
<dbReference type="PANTHER" id="PTHR43303:SF4">
    <property type="entry name" value="NADPH DEHYDROGENASE C23G7.10C-RELATED"/>
    <property type="match status" value="1"/>
</dbReference>
<dbReference type="GO" id="GO:0050661">
    <property type="term" value="F:NADP binding"/>
    <property type="evidence" value="ECO:0007669"/>
    <property type="project" value="InterPro"/>
</dbReference>